<reference evidence="1 2" key="1">
    <citation type="submission" date="2019-08" db="EMBL/GenBank/DDBJ databases">
        <title>Deep-cultivation of Planctomycetes and their phenomic and genomic characterization uncovers novel biology.</title>
        <authorList>
            <person name="Wiegand S."/>
            <person name="Jogler M."/>
            <person name="Boedeker C."/>
            <person name="Pinto D."/>
            <person name="Vollmers J."/>
            <person name="Rivas-Marin E."/>
            <person name="Kohn T."/>
            <person name="Peeters S.H."/>
            <person name="Heuer A."/>
            <person name="Rast P."/>
            <person name="Oberbeckmann S."/>
            <person name="Bunk B."/>
            <person name="Jeske O."/>
            <person name="Meyerdierks A."/>
            <person name="Storesund J.E."/>
            <person name="Kallscheuer N."/>
            <person name="Luecker S."/>
            <person name="Lage O.M."/>
            <person name="Pohl T."/>
            <person name="Merkel B.J."/>
            <person name="Hornburger P."/>
            <person name="Mueller R.-W."/>
            <person name="Bruemmer F."/>
            <person name="Labrenz M."/>
            <person name="Spormann A.M."/>
            <person name="Op den Camp H."/>
            <person name="Overmann J."/>
            <person name="Amann R."/>
            <person name="Jetten M.S.M."/>
            <person name="Mascher T."/>
            <person name="Medema M.H."/>
            <person name="Devos D.P."/>
            <person name="Kaster A.-K."/>
            <person name="Ovreas L."/>
            <person name="Rohde M."/>
            <person name="Galperin M.Y."/>
            <person name="Jogler C."/>
        </authorList>
    </citation>
    <scope>NUCLEOTIDE SEQUENCE [LARGE SCALE GENOMIC DNA]</scope>
    <source>
        <strain evidence="1 2">OJF2</strain>
    </source>
</reference>
<accession>A0A5B9W7E8</accession>
<gene>
    <name evidence="1" type="ORF">OJF2_44980</name>
</gene>
<dbReference type="Proteomes" id="UP000324233">
    <property type="component" value="Chromosome"/>
</dbReference>
<sequence length="109" mass="12368">MPWQLHAMQRLRDEYGEASLLEYADRLEDVLGQNDMPMPDFPAMVWSLERLQCDEDVAVGIARDGGESLAFVWPADKIQFVGTEEITLVYEADGTRSVVILHRYVPPGE</sequence>
<organism evidence="1 2">
    <name type="scientific">Aquisphaera giovannonii</name>
    <dbReference type="NCBI Taxonomy" id="406548"/>
    <lineage>
        <taxon>Bacteria</taxon>
        <taxon>Pseudomonadati</taxon>
        <taxon>Planctomycetota</taxon>
        <taxon>Planctomycetia</taxon>
        <taxon>Isosphaerales</taxon>
        <taxon>Isosphaeraceae</taxon>
        <taxon>Aquisphaera</taxon>
    </lineage>
</organism>
<name>A0A5B9W7E8_9BACT</name>
<dbReference type="KEGG" id="agv:OJF2_44980"/>
<proteinExistence type="predicted"/>
<evidence type="ECO:0000313" key="2">
    <source>
        <dbReference type="Proteomes" id="UP000324233"/>
    </source>
</evidence>
<keyword evidence="2" id="KW-1185">Reference proteome</keyword>
<dbReference type="RefSeq" id="WP_148595679.1">
    <property type="nucleotide sequence ID" value="NZ_CP042997.1"/>
</dbReference>
<dbReference type="EMBL" id="CP042997">
    <property type="protein sequence ID" value="QEH35941.1"/>
    <property type="molecule type" value="Genomic_DNA"/>
</dbReference>
<dbReference type="AlphaFoldDB" id="A0A5B9W7E8"/>
<protein>
    <submittedName>
        <fullName evidence="1">Uncharacterized protein</fullName>
    </submittedName>
</protein>
<evidence type="ECO:0000313" key="1">
    <source>
        <dbReference type="EMBL" id="QEH35941.1"/>
    </source>
</evidence>